<dbReference type="Proteomes" id="UP000823638">
    <property type="component" value="Unassembled WGS sequence"/>
</dbReference>
<dbReference type="PANTHER" id="PTHR21530:SF7">
    <property type="entry name" value="TRAB DOMAIN-CONTAINING PROTEIN"/>
    <property type="match status" value="1"/>
</dbReference>
<protein>
    <submittedName>
        <fullName evidence="2">TraB/GumN family protein</fullName>
    </submittedName>
</protein>
<keyword evidence="1" id="KW-1133">Transmembrane helix</keyword>
<dbReference type="InterPro" id="IPR005230">
    <property type="entry name" value="TraB_bac"/>
</dbReference>
<sequence length="397" mass="43212">MSHTLTKITLPAVDGGEDRDLTIIGTAHISEESVKEVGSFIRENKPECVCIELDEGRLSSMENKEKWESLDIIKVLKEKKGFLLLANLVLASFQKKLGQDVGVAPGDEMREALNAAKETGSSVALVDRPIAVTLRRAWAKNSFWGKSKLLSVLVSSAFSKEEISKEEIEKLKNQNEMDSMMSELSSYLPKVKEVLIDERDRYLATKIFERKEKTSVAVLGAGHVPGVLKWLEALSKGEISPDVSDISTVPEGGIGGKILQWLIPLLIIALIGCGFLMKGGETSVDMLLSWLLWNGSLAAAGTVLALGNPLAVITSFVMAPIGTLNPFLAVGLFSGLVQAWIRKPRVKDMQSLSEDATSVKGFYRNRITHVLLVFFLSSLGGAIGNIISLPAMISKLF</sequence>
<proteinExistence type="predicted"/>
<name>A0A9D9N2U1_9SPIR</name>
<accession>A0A9D9N2U1</accession>
<feature type="transmembrane region" description="Helical" evidence="1">
    <location>
        <begin position="288"/>
        <end position="307"/>
    </location>
</feature>
<dbReference type="PANTHER" id="PTHR21530">
    <property type="entry name" value="PHEROMONE SHUTDOWN PROTEIN"/>
    <property type="match status" value="1"/>
</dbReference>
<evidence type="ECO:0000313" key="2">
    <source>
        <dbReference type="EMBL" id="MBO8458088.1"/>
    </source>
</evidence>
<dbReference type="EMBL" id="JADIMM010000087">
    <property type="protein sequence ID" value="MBO8458088.1"/>
    <property type="molecule type" value="Genomic_DNA"/>
</dbReference>
<evidence type="ECO:0000313" key="3">
    <source>
        <dbReference type="Proteomes" id="UP000823638"/>
    </source>
</evidence>
<dbReference type="InterPro" id="IPR046345">
    <property type="entry name" value="TraB_PrgY-like"/>
</dbReference>
<dbReference type="AlphaFoldDB" id="A0A9D9N2U1"/>
<dbReference type="InterPro" id="IPR002816">
    <property type="entry name" value="TraB/PrgY/GumN_fam"/>
</dbReference>
<dbReference type="Pfam" id="PF01963">
    <property type="entry name" value="TraB_PrgY_gumN"/>
    <property type="match status" value="1"/>
</dbReference>
<gene>
    <name evidence="2" type="ORF">IAA81_07660</name>
</gene>
<organism evidence="2 3">
    <name type="scientific">Candidatus Gallitreponema excrementavium</name>
    <dbReference type="NCBI Taxonomy" id="2840840"/>
    <lineage>
        <taxon>Bacteria</taxon>
        <taxon>Pseudomonadati</taxon>
        <taxon>Spirochaetota</taxon>
        <taxon>Spirochaetia</taxon>
        <taxon>Spirochaetales</taxon>
        <taxon>Candidatus Gallitreponema</taxon>
    </lineage>
</organism>
<dbReference type="CDD" id="cd14726">
    <property type="entry name" value="TraB_PrgY-like"/>
    <property type="match status" value="1"/>
</dbReference>
<keyword evidence="1" id="KW-0472">Membrane</keyword>
<feature type="transmembrane region" description="Helical" evidence="1">
    <location>
        <begin position="313"/>
        <end position="341"/>
    </location>
</feature>
<reference evidence="2" key="2">
    <citation type="journal article" date="2021" name="PeerJ">
        <title>Extensive microbial diversity within the chicken gut microbiome revealed by metagenomics and culture.</title>
        <authorList>
            <person name="Gilroy R."/>
            <person name="Ravi A."/>
            <person name="Getino M."/>
            <person name="Pursley I."/>
            <person name="Horton D.L."/>
            <person name="Alikhan N.F."/>
            <person name="Baker D."/>
            <person name="Gharbi K."/>
            <person name="Hall N."/>
            <person name="Watson M."/>
            <person name="Adriaenssens E.M."/>
            <person name="Foster-Nyarko E."/>
            <person name="Jarju S."/>
            <person name="Secka A."/>
            <person name="Antonio M."/>
            <person name="Oren A."/>
            <person name="Chaudhuri R.R."/>
            <person name="La Ragione R."/>
            <person name="Hildebrand F."/>
            <person name="Pallen M.J."/>
        </authorList>
    </citation>
    <scope>NUCLEOTIDE SEQUENCE</scope>
    <source>
        <strain evidence="2">10532</strain>
    </source>
</reference>
<reference evidence="2" key="1">
    <citation type="submission" date="2020-10" db="EMBL/GenBank/DDBJ databases">
        <authorList>
            <person name="Gilroy R."/>
        </authorList>
    </citation>
    <scope>NUCLEOTIDE SEQUENCE</scope>
    <source>
        <strain evidence="2">10532</strain>
    </source>
</reference>
<feature type="transmembrane region" description="Helical" evidence="1">
    <location>
        <begin position="258"/>
        <end position="276"/>
    </location>
</feature>
<feature type="transmembrane region" description="Helical" evidence="1">
    <location>
        <begin position="370"/>
        <end position="393"/>
    </location>
</feature>
<evidence type="ECO:0000256" key="1">
    <source>
        <dbReference type="SAM" id="Phobius"/>
    </source>
</evidence>
<keyword evidence="1" id="KW-0812">Transmembrane</keyword>
<comment type="caution">
    <text evidence="2">The sequence shown here is derived from an EMBL/GenBank/DDBJ whole genome shotgun (WGS) entry which is preliminary data.</text>
</comment>
<dbReference type="NCBIfam" id="TIGR00261">
    <property type="entry name" value="traB"/>
    <property type="match status" value="1"/>
</dbReference>